<evidence type="ECO:0000256" key="5">
    <source>
        <dbReference type="ARBA" id="ARBA00022932"/>
    </source>
</evidence>
<evidence type="ECO:0000256" key="1">
    <source>
        <dbReference type="ARBA" id="ARBA00012417"/>
    </source>
</evidence>
<dbReference type="GO" id="GO:0009360">
    <property type="term" value="C:DNA polymerase III complex"/>
    <property type="evidence" value="ECO:0007669"/>
    <property type="project" value="TreeGrafter"/>
</dbReference>
<comment type="caution">
    <text evidence="8">The sequence shown here is derived from an EMBL/GenBank/DDBJ whole genome shotgun (WGS) entry which is preliminary data.</text>
</comment>
<name>A0A2T0RSP4_9RHOB</name>
<evidence type="ECO:0000256" key="2">
    <source>
        <dbReference type="ARBA" id="ARBA00022679"/>
    </source>
</evidence>
<keyword evidence="2" id="KW-0808">Transferase</keyword>
<evidence type="ECO:0000313" key="8">
    <source>
        <dbReference type="EMBL" id="PRY24219.1"/>
    </source>
</evidence>
<dbReference type="GO" id="GO:0003887">
    <property type="term" value="F:DNA-directed DNA polymerase activity"/>
    <property type="evidence" value="ECO:0007669"/>
    <property type="project" value="UniProtKB-KW"/>
</dbReference>
<keyword evidence="3" id="KW-0548">Nucleotidyltransferase</keyword>
<dbReference type="InterPro" id="IPR005790">
    <property type="entry name" value="DNA_polIII_delta"/>
</dbReference>
<accession>A0A2T0RSP4</accession>
<protein>
    <recommendedName>
        <fullName evidence="1">DNA-directed DNA polymerase</fullName>
        <ecNumber evidence="1">2.7.7.7</ecNumber>
    </recommendedName>
</protein>
<dbReference type="OrthoDB" id="9804983at2"/>
<dbReference type="GO" id="GO:0006261">
    <property type="term" value="P:DNA-templated DNA replication"/>
    <property type="evidence" value="ECO:0007669"/>
    <property type="project" value="TreeGrafter"/>
</dbReference>
<dbReference type="SUPFAM" id="SSF48019">
    <property type="entry name" value="post-AAA+ oligomerization domain-like"/>
    <property type="match status" value="1"/>
</dbReference>
<sequence length="343" mass="36859">MKLSSRDANAFFRAPDPTRAGILIHGADAMRVAIKRQDLLAALIGPQGEEEMRLSRFAGAELRRDPAIVLDAVKAVGFFPGQRAVLVEDVTDGCLAALDAALSEWRDGDAMIVATGNALPARSKLRKLFEGHRNALSAAIYDDPPSRAEIEAELKRAGLASVAPDALDDLDTLARALDPGDFRQTLEKIALYKIGEVAPLTGEEIALLAPATLEAATDDLINAVAEGKVERLGPLMQRLEGQGESPVGLVIAATRHFRALHAAVADPQGPAQALGRMRPPIFGPRRDRMVRQAGTWDLGRLEGALSDLVDTDLALRSAAQTAPQMALVERLFIRLAMRRPRQG</sequence>
<keyword evidence="9" id="KW-1185">Reference proteome</keyword>
<dbReference type="GO" id="GO:0003677">
    <property type="term" value="F:DNA binding"/>
    <property type="evidence" value="ECO:0007669"/>
    <property type="project" value="InterPro"/>
</dbReference>
<dbReference type="PANTHER" id="PTHR34388:SF1">
    <property type="entry name" value="DNA POLYMERASE III SUBUNIT DELTA"/>
    <property type="match status" value="1"/>
</dbReference>
<dbReference type="AlphaFoldDB" id="A0A2T0RSP4"/>
<dbReference type="EMBL" id="PVTD01000003">
    <property type="protein sequence ID" value="PRY24219.1"/>
    <property type="molecule type" value="Genomic_DNA"/>
</dbReference>
<evidence type="ECO:0000256" key="7">
    <source>
        <dbReference type="ARBA" id="ARBA00049244"/>
    </source>
</evidence>
<dbReference type="Gene3D" id="3.40.50.300">
    <property type="entry name" value="P-loop containing nucleotide triphosphate hydrolases"/>
    <property type="match status" value="1"/>
</dbReference>
<dbReference type="InterPro" id="IPR008921">
    <property type="entry name" value="DNA_pol3_clamp-load_cplx_C"/>
</dbReference>
<keyword evidence="5" id="KW-0239">DNA-directed DNA polymerase</keyword>
<proteinExistence type="inferred from homology"/>
<dbReference type="InterPro" id="IPR027417">
    <property type="entry name" value="P-loop_NTPase"/>
</dbReference>
<evidence type="ECO:0000256" key="4">
    <source>
        <dbReference type="ARBA" id="ARBA00022705"/>
    </source>
</evidence>
<evidence type="ECO:0000313" key="9">
    <source>
        <dbReference type="Proteomes" id="UP000239480"/>
    </source>
</evidence>
<gene>
    <name evidence="8" type="ORF">CLV78_10383</name>
</gene>
<evidence type="ECO:0000256" key="3">
    <source>
        <dbReference type="ARBA" id="ARBA00022695"/>
    </source>
</evidence>
<dbReference type="PANTHER" id="PTHR34388">
    <property type="entry name" value="DNA POLYMERASE III SUBUNIT DELTA"/>
    <property type="match status" value="1"/>
</dbReference>
<dbReference type="RefSeq" id="WP_106204604.1">
    <property type="nucleotide sequence ID" value="NZ_PVTD01000003.1"/>
</dbReference>
<dbReference type="Proteomes" id="UP000239480">
    <property type="component" value="Unassembled WGS sequence"/>
</dbReference>
<dbReference type="EC" id="2.7.7.7" evidence="1"/>
<keyword evidence="4" id="KW-0235">DNA replication</keyword>
<reference evidence="8 9" key="1">
    <citation type="submission" date="2018-03" db="EMBL/GenBank/DDBJ databases">
        <title>Genomic Encyclopedia of Archaeal and Bacterial Type Strains, Phase II (KMG-II): from individual species to whole genera.</title>
        <authorList>
            <person name="Goeker M."/>
        </authorList>
    </citation>
    <scope>NUCLEOTIDE SEQUENCE [LARGE SCALE GENOMIC DNA]</scope>
    <source>
        <strain evidence="8 9">DSM 29328</strain>
    </source>
</reference>
<comment type="similarity">
    <text evidence="6">Belongs to the DNA polymerase HolA subunit family.</text>
</comment>
<dbReference type="Gene3D" id="1.20.272.10">
    <property type="match status" value="1"/>
</dbReference>
<organism evidence="8 9">
    <name type="scientific">Aliiruegeria haliotis</name>
    <dbReference type="NCBI Taxonomy" id="1280846"/>
    <lineage>
        <taxon>Bacteria</taxon>
        <taxon>Pseudomonadati</taxon>
        <taxon>Pseudomonadota</taxon>
        <taxon>Alphaproteobacteria</taxon>
        <taxon>Rhodobacterales</taxon>
        <taxon>Roseobacteraceae</taxon>
        <taxon>Aliiruegeria</taxon>
    </lineage>
</organism>
<comment type="catalytic activity">
    <reaction evidence="7">
        <text>DNA(n) + a 2'-deoxyribonucleoside 5'-triphosphate = DNA(n+1) + diphosphate</text>
        <dbReference type="Rhea" id="RHEA:22508"/>
        <dbReference type="Rhea" id="RHEA-COMP:17339"/>
        <dbReference type="Rhea" id="RHEA-COMP:17340"/>
        <dbReference type="ChEBI" id="CHEBI:33019"/>
        <dbReference type="ChEBI" id="CHEBI:61560"/>
        <dbReference type="ChEBI" id="CHEBI:173112"/>
        <dbReference type="EC" id="2.7.7.7"/>
    </reaction>
</comment>
<dbReference type="NCBIfam" id="TIGR01128">
    <property type="entry name" value="holA"/>
    <property type="match status" value="1"/>
</dbReference>
<evidence type="ECO:0000256" key="6">
    <source>
        <dbReference type="ARBA" id="ARBA00034754"/>
    </source>
</evidence>